<protein>
    <submittedName>
        <fullName evidence="1">Uncharacterized protein</fullName>
    </submittedName>
</protein>
<organism evidence="1 2">
    <name type="scientific">Candidatus Gottesmanbacteria bacterium RBG_16_52_11</name>
    <dbReference type="NCBI Taxonomy" id="1798374"/>
    <lineage>
        <taxon>Bacteria</taxon>
        <taxon>Candidatus Gottesmaniibacteriota</taxon>
    </lineage>
</organism>
<sequence>MQINIYGWPVMAGVGVRIMILIPLPCGTGETTDPELNNILISTVITAIIPMRTKMAAALRRESDIYKKPKT</sequence>
<proteinExistence type="predicted"/>
<evidence type="ECO:0000313" key="2">
    <source>
        <dbReference type="Proteomes" id="UP000178448"/>
    </source>
</evidence>
<dbReference type="AlphaFoldDB" id="A0A1F5YN08"/>
<gene>
    <name evidence="1" type="ORF">A2Z33_00115</name>
</gene>
<evidence type="ECO:0000313" key="1">
    <source>
        <dbReference type="EMBL" id="OGG01570.1"/>
    </source>
</evidence>
<reference evidence="1 2" key="1">
    <citation type="journal article" date="2016" name="Nat. Commun.">
        <title>Thousands of microbial genomes shed light on interconnected biogeochemical processes in an aquifer system.</title>
        <authorList>
            <person name="Anantharaman K."/>
            <person name="Brown C.T."/>
            <person name="Hug L.A."/>
            <person name="Sharon I."/>
            <person name="Castelle C.J."/>
            <person name="Probst A.J."/>
            <person name="Thomas B.C."/>
            <person name="Singh A."/>
            <person name="Wilkins M.J."/>
            <person name="Karaoz U."/>
            <person name="Brodie E.L."/>
            <person name="Williams K.H."/>
            <person name="Hubbard S.S."/>
            <person name="Banfield J.F."/>
        </authorList>
    </citation>
    <scope>NUCLEOTIDE SEQUENCE [LARGE SCALE GENOMIC DNA]</scope>
</reference>
<dbReference type="EMBL" id="MFJD01000014">
    <property type="protein sequence ID" value="OGG01570.1"/>
    <property type="molecule type" value="Genomic_DNA"/>
</dbReference>
<dbReference type="Proteomes" id="UP000178448">
    <property type="component" value="Unassembled WGS sequence"/>
</dbReference>
<accession>A0A1F5YN08</accession>
<comment type="caution">
    <text evidence="1">The sequence shown here is derived from an EMBL/GenBank/DDBJ whole genome shotgun (WGS) entry which is preliminary data.</text>
</comment>
<name>A0A1F5YN08_9BACT</name>